<evidence type="ECO:0000256" key="2">
    <source>
        <dbReference type="ARBA" id="ARBA00022801"/>
    </source>
</evidence>
<dbReference type="InterPro" id="IPR039356">
    <property type="entry name" value="YfbR/HDDC2"/>
</dbReference>
<dbReference type="Proteomes" id="UP000718451">
    <property type="component" value="Unassembled WGS sequence"/>
</dbReference>
<organism evidence="4 5">
    <name type="scientific">Croceivirga thetidis</name>
    <dbReference type="NCBI Taxonomy" id="2721623"/>
    <lineage>
        <taxon>Bacteria</taxon>
        <taxon>Pseudomonadati</taxon>
        <taxon>Bacteroidota</taxon>
        <taxon>Flavobacteriia</taxon>
        <taxon>Flavobacteriales</taxon>
        <taxon>Flavobacteriaceae</taxon>
        <taxon>Croceivirga</taxon>
    </lineage>
</organism>
<keyword evidence="5" id="KW-1185">Reference proteome</keyword>
<evidence type="ECO:0000313" key="5">
    <source>
        <dbReference type="Proteomes" id="UP000718451"/>
    </source>
</evidence>
<name>A0ABX1GKN2_9FLAO</name>
<evidence type="ECO:0000259" key="3">
    <source>
        <dbReference type="Pfam" id="PF13023"/>
    </source>
</evidence>
<keyword evidence="1" id="KW-0479">Metal-binding</keyword>
<dbReference type="InterPro" id="IPR006674">
    <property type="entry name" value="HD_domain"/>
</dbReference>
<dbReference type="EMBL" id="JAAWWL010000001">
    <property type="protein sequence ID" value="NKI30457.1"/>
    <property type="molecule type" value="Genomic_DNA"/>
</dbReference>
<dbReference type="PANTHER" id="PTHR11845:SF13">
    <property type="entry name" value="5'-DEOXYNUCLEOTIDASE HDDC2"/>
    <property type="match status" value="1"/>
</dbReference>
<accession>A0ABX1GKN2</accession>
<comment type="caution">
    <text evidence="4">The sequence shown here is derived from an EMBL/GenBank/DDBJ whole genome shotgun (WGS) entry which is preliminary data.</text>
</comment>
<gene>
    <name evidence="4" type="ORF">HCU67_00760</name>
</gene>
<evidence type="ECO:0000256" key="1">
    <source>
        <dbReference type="ARBA" id="ARBA00022723"/>
    </source>
</evidence>
<feature type="domain" description="HD" evidence="3">
    <location>
        <begin position="13"/>
        <end position="148"/>
    </location>
</feature>
<dbReference type="PANTHER" id="PTHR11845">
    <property type="entry name" value="5'-DEOXYNUCLEOTIDASE HDDC2"/>
    <property type="match status" value="1"/>
</dbReference>
<dbReference type="Gene3D" id="1.10.3210.10">
    <property type="entry name" value="Hypothetical protein af1432"/>
    <property type="match status" value="1"/>
</dbReference>
<dbReference type="Pfam" id="PF13023">
    <property type="entry name" value="HD_3"/>
    <property type="match status" value="1"/>
</dbReference>
<reference evidence="4 5" key="1">
    <citation type="submission" date="2020-04" db="EMBL/GenBank/DDBJ databases">
        <authorList>
            <person name="Yoon J."/>
        </authorList>
    </citation>
    <scope>NUCLEOTIDE SEQUENCE [LARGE SCALE GENOMIC DNA]</scope>
    <source>
        <strain evidence="4 5">DJ-13</strain>
    </source>
</reference>
<keyword evidence="2" id="KW-0378">Hydrolase</keyword>
<dbReference type="SUPFAM" id="SSF109604">
    <property type="entry name" value="HD-domain/PDEase-like"/>
    <property type="match status" value="1"/>
</dbReference>
<dbReference type="RefSeq" id="WP_168550703.1">
    <property type="nucleotide sequence ID" value="NZ_JAAWWL010000001.1"/>
</dbReference>
<evidence type="ECO:0000313" key="4">
    <source>
        <dbReference type="EMBL" id="NKI30457.1"/>
    </source>
</evidence>
<protein>
    <submittedName>
        <fullName evidence="4">HD domain-containing protein</fullName>
    </submittedName>
</protein>
<proteinExistence type="predicted"/>
<sequence length="186" mass="21699">MKLEQLLRSLTELEKLKTVDRGLNVGNRKESSAEHSWSCLLIADLIIDFVNEPLDKLKVFEYLIYHDVVEIYAGDAKFNNPEEMKLKRKKEQRALEQISSFIPNTNKFQRIMHEYEERLTRESEFAKAIDCIDSCVRNLNDESASNKDGFTETLIRAKYVPHVSKFVLTQKLFEALMNRLVAQNKV</sequence>